<evidence type="ECO:0000256" key="4">
    <source>
        <dbReference type="ARBA" id="ARBA00022574"/>
    </source>
</evidence>
<evidence type="ECO:0000313" key="10">
    <source>
        <dbReference type="EMBL" id="PRT53767.1"/>
    </source>
</evidence>
<feature type="domain" description="WD repeat-containing protein 75 second beta-propeller" evidence="9">
    <location>
        <begin position="361"/>
        <end position="635"/>
    </location>
</feature>
<dbReference type="Pfam" id="PF00400">
    <property type="entry name" value="WD40"/>
    <property type="match status" value="1"/>
</dbReference>
<dbReference type="GeneID" id="36515136"/>
<dbReference type="Proteomes" id="UP000238350">
    <property type="component" value="Unassembled WGS sequence"/>
</dbReference>
<name>A0A2T0FFM1_9ASCO</name>
<dbReference type="InterPro" id="IPR001680">
    <property type="entry name" value="WD40_rpt"/>
</dbReference>
<dbReference type="PANTHER" id="PTHR44215">
    <property type="entry name" value="WD REPEAT-CONTAINING PROTEIN 75"/>
    <property type="match status" value="1"/>
</dbReference>
<keyword evidence="6" id="KW-0804">Transcription</keyword>
<evidence type="ECO:0000256" key="6">
    <source>
        <dbReference type="ARBA" id="ARBA00023163"/>
    </source>
</evidence>
<dbReference type="SMART" id="SM00320">
    <property type="entry name" value="WD40"/>
    <property type="match status" value="2"/>
</dbReference>
<dbReference type="GO" id="GO:0006364">
    <property type="term" value="P:rRNA processing"/>
    <property type="evidence" value="ECO:0007669"/>
    <property type="project" value="UniProtKB-KW"/>
</dbReference>
<reference evidence="10 11" key="1">
    <citation type="submission" date="2017-04" db="EMBL/GenBank/DDBJ databases">
        <title>Genome sequencing of [Candida] sorbophila.</title>
        <authorList>
            <person name="Ahn J.O."/>
        </authorList>
    </citation>
    <scope>NUCLEOTIDE SEQUENCE [LARGE SCALE GENOMIC DNA]</scope>
    <source>
        <strain evidence="10 11">DS02</strain>
    </source>
</reference>
<gene>
    <name evidence="10" type="ORF">B9G98_01387</name>
</gene>
<dbReference type="GO" id="GO:0003723">
    <property type="term" value="F:RNA binding"/>
    <property type="evidence" value="ECO:0007669"/>
    <property type="project" value="InterPro"/>
</dbReference>
<dbReference type="InterPro" id="IPR057644">
    <property type="entry name" value="Beta-prop_WDR75_2nd"/>
</dbReference>
<dbReference type="STRING" id="45607.A0A2T0FFM1"/>
<keyword evidence="2" id="KW-0690">Ribosome biogenesis</keyword>
<keyword evidence="11" id="KW-1185">Reference proteome</keyword>
<dbReference type="OrthoDB" id="4096at2759"/>
<accession>A0A2T0FFM1</accession>
<sequence>MEASSRWRVTSSVGGRFPGVDPVFFKDRSRVAVATALAIKIYQLNTKQVVAKIPIDGFDISQLYLTSDESTFYVVRGNGNVDRIGVLENSSVRLSFSRKIAHIISDLESQITAVVQAPEGLGIAVLGSDNEYDEIHFEKHADIFALSHNKEHAAFAYRRAKDTIISCVNVPARVVTKVNRDRRTHSIAISNKGLLAVGAPTGVIDVYYSKGIRTLKWHLERVQALFFSSNDDYLLSGGKERVLVFWQLATDRQQFLPRLDGDITSICSNTGNTLYGVTLANKQLLFLSAIELTSRLQVAGTKAYMAKNPERERRKRKKAKAAEGMLASDFTTQFTIHPGTRSVYMFSDMQTDEDSTGPGCQVQIYNPSRDEQEGVFSVAPTIQQGKVRKEQKLPDPDTTCLEFTHDGKYMITIDVTPPMPVDNLMSRHDLKVNLRFWKQDPETNKWVVTTRVSSPHGAGKRVLTVCPSASSSSVLTASEDGGVRMWRPDESTGTWSVRKILPAFNLKSKAVQLAWSRDSSVIALGFETSVYLIDAQRFKVHQVVPNILASRVRGLAFMGNYLAALSKTSLVIWDIVAHHQLWSLGLEMAMNGNRLMTVDPQTNEMALVVNYWTNEYSLQSKVLIFDAASPVPKAIIDNATAISAIRHVRGTSSYYFISTRGVISILAGAVAPESANKPDLQSTLSTLYVESKADYDDMVLDEQVDKVLNFNSFDKVFDGDSTNLDALFDKVMTLIAS</sequence>
<feature type="repeat" description="WD" evidence="8">
    <location>
        <begin position="215"/>
        <end position="256"/>
    </location>
</feature>
<dbReference type="RefSeq" id="XP_024663713.1">
    <property type="nucleotide sequence ID" value="XM_024807945.1"/>
</dbReference>
<dbReference type="InterPro" id="IPR015943">
    <property type="entry name" value="WD40/YVTN_repeat-like_dom_sf"/>
</dbReference>
<organism evidence="10 11">
    <name type="scientific">Wickerhamiella sorbophila</name>
    <dbReference type="NCBI Taxonomy" id="45607"/>
    <lineage>
        <taxon>Eukaryota</taxon>
        <taxon>Fungi</taxon>
        <taxon>Dikarya</taxon>
        <taxon>Ascomycota</taxon>
        <taxon>Saccharomycotina</taxon>
        <taxon>Dipodascomycetes</taxon>
        <taxon>Dipodascales</taxon>
        <taxon>Trichomonascaceae</taxon>
        <taxon>Wickerhamiella</taxon>
    </lineage>
</organism>
<dbReference type="AlphaFoldDB" id="A0A2T0FFM1"/>
<dbReference type="InterPro" id="IPR053826">
    <property type="entry name" value="WDR75"/>
</dbReference>
<dbReference type="Gene3D" id="2.130.10.10">
    <property type="entry name" value="YVTN repeat-like/Quinoprotein amine dehydrogenase"/>
    <property type="match status" value="2"/>
</dbReference>
<keyword evidence="4 8" id="KW-0853">WD repeat</keyword>
<dbReference type="Pfam" id="PF23769">
    <property type="entry name" value="Beta-prop_WDR75_2nd"/>
    <property type="match status" value="1"/>
</dbReference>
<dbReference type="GO" id="GO:2000234">
    <property type="term" value="P:positive regulation of rRNA processing"/>
    <property type="evidence" value="ECO:0007669"/>
    <property type="project" value="TreeGrafter"/>
</dbReference>
<evidence type="ECO:0000256" key="3">
    <source>
        <dbReference type="ARBA" id="ARBA00022552"/>
    </source>
</evidence>
<protein>
    <submittedName>
        <fullName evidence="10">NET1-associated nuclear protein 1</fullName>
    </submittedName>
</protein>
<comment type="caution">
    <text evidence="10">The sequence shown here is derived from an EMBL/GenBank/DDBJ whole genome shotgun (WGS) entry which is preliminary data.</text>
</comment>
<evidence type="ECO:0000256" key="1">
    <source>
        <dbReference type="ARBA" id="ARBA00004604"/>
    </source>
</evidence>
<evidence type="ECO:0000256" key="5">
    <source>
        <dbReference type="ARBA" id="ARBA00022737"/>
    </source>
</evidence>
<dbReference type="InterPro" id="IPR036322">
    <property type="entry name" value="WD40_repeat_dom_sf"/>
</dbReference>
<dbReference type="SUPFAM" id="SSF82171">
    <property type="entry name" value="DPP6 N-terminal domain-like"/>
    <property type="match status" value="1"/>
</dbReference>
<dbReference type="GO" id="GO:0032040">
    <property type="term" value="C:small-subunit processome"/>
    <property type="evidence" value="ECO:0007669"/>
    <property type="project" value="InterPro"/>
</dbReference>
<evidence type="ECO:0000256" key="8">
    <source>
        <dbReference type="PROSITE-ProRule" id="PRU00221"/>
    </source>
</evidence>
<evidence type="ECO:0000259" key="9">
    <source>
        <dbReference type="Pfam" id="PF23769"/>
    </source>
</evidence>
<dbReference type="GO" id="GO:0045943">
    <property type="term" value="P:positive regulation of transcription by RNA polymerase I"/>
    <property type="evidence" value="ECO:0007669"/>
    <property type="project" value="InterPro"/>
</dbReference>
<proteinExistence type="predicted"/>
<dbReference type="PANTHER" id="PTHR44215:SF1">
    <property type="entry name" value="WD REPEAT-CONTAINING PROTEIN 75"/>
    <property type="match status" value="1"/>
</dbReference>
<evidence type="ECO:0000313" key="11">
    <source>
        <dbReference type="Proteomes" id="UP000238350"/>
    </source>
</evidence>
<evidence type="ECO:0000256" key="7">
    <source>
        <dbReference type="ARBA" id="ARBA00023242"/>
    </source>
</evidence>
<keyword evidence="7" id="KW-0539">Nucleus</keyword>
<keyword evidence="3" id="KW-0698">rRNA processing</keyword>
<dbReference type="SUPFAM" id="SSF50978">
    <property type="entry name" value="WD40 repeat-like"/>
    <property type="match status" value="1"/>
</dbReference>
<comment type="subcellular location">
    <subcellularLocation>
        <location evidence="1">Nucleus</location>
        <location evidence="1">Nucleolus</location>
    </subcellularLocation>
</comment>
<dbReference type="PROSITE" id="PS50082">
    <property type="entry name" value="WD_REPEATS_2"/>
    <property type="match status" value="1"/>
</dbReference>
<evidence type="ECO:0000256" key="2">
    <source>
        <dbReference type="ARBA" id="ARBA00022517"/>
    </source>
</evidence>
<dbReference type="EMBL" id="NDIQ01000001">
    <property type="protein sequence ID" value="PRT53767.1"/>
    <property type="molecule type" value="Genomic_DNA"/>
</dbReference>
<keyword evidence="5" id="KW-0677">Repeat</keyword>